<reference evidence="1" key="2">
    <citation type="journal article" date="2015" name="Fish Shellfish Immunol.">
        <title>Early steps in the European eel (Anguilla anguilla)-Vibrio vulnificus interaction in the gills: Role of the RtxA13 toxin.</title>
        <authorList>
            <person name="Callol A."/>
            <person name="Pajuelo D."/>
            <person name="Ebbesson L."/>
            <person name="Teles M."/>
            <person name="MacKenzie S."/>
            <person name="Amaro C."/>
        </authorList>
    </citation>
    <scope>NUCLEOTIDE SEQUENCE</scope>
</reference>
<organism evidence="1">
    <name type="scientific">Anguilla anguilla</name>
    <name type="common">European freshwater eel</name>
    <name type="synonym">Muraena anguilla</name>
    <dbReference type="NCBI Taxonomy" id="7936"/>
    <lineage>
        <taxon>Eukaryota</taxon>
        <taxon>Metazoa</taxon>
        <taxon>Chordata</taxon>
        <taxon>Craniata</taxon>
        <taxon>Vertebrata</taxon>
        <taxon>Euteleostomi</taxon>
        <taxon>Actinopterygii</taxon>
        <taxon>Neopterygii</taxon>
        <taxon>Teleostei</taxon>
        <taxon>Anguilliformes</taxon>
        <taxon>Anguillidae</taxon>
        <taxon>Anguilla</taxon>
    </lineage>
</organism>
<dbReference type="AlphaFoldDB" id="A0A0E9UPS9"/>
<reference evidence="1" key="1">
    <citation type="submission" date="2014-11" db="EMBL/GenBank/DDBJ databases">
        <authorList>
            <person name="Amaro Gonzalez C."/>
        </authorList>
    </citation>
    <scope>NUCLEOTIDE SEQUENCE</scope>
</reference>
<dbReference type="EMBL" id="GBXM01040775">
    <property type="protein sequence ID" value="JAH67802.1"/>
    <property type="molecule type" value="Transcribed_RNA"/>
</dbReference>
<accession>A0A0E9UPS9</accession>
<sequence length="35" mass="3871">MLKMAFCSQKLSSWRGCPSRGEVSKGILQKLTSIV</sequence>
<protein>
    <submittedName>
        <fullName evidence="1">Uncharacterized protein</fullName>
    </submittedName>
</protein>
<name>A0A0E9UPS9_ANGAN</name>
<proteinExistence type="predicted"/>
<evidence type="ECO:0000313" key="1">
    <source>
        <dbReference type="EMBL" id="JAH67802.1"/>
    </source>
</evidence>